<dbReference type="Proteomes" id="UP000807769">
    <property type="component" value="Unassembled WGS sequence"/>
</dbReference>
<dbReference type="RefSeq" id="XP_041196025.1">
    <property type="nucleotide sequence ID" value="XM_041334943.1"/>
</dbReference>
<dbReference type="EMBL" id="JABBWG010000007">
    <property type="protein sequence ID" value="KAG1820958.1"/>
    <property type="molecule type" value="Genomic_DNA"/>
</dbReference>
<name>A0A9P7EHL7_9AGAM</name>
<proteinExistence type="predicted"/>
<organism evidence="1 2">
    <name type="scientific">Suillus subaureus</name>
    <dbReference type="NCBI Taxonomy" id="48587"/>
    <lineage>
        <taxon>Eukaryota</taxon>
        <taxon>Fungi</taxon>
        <taxon>Dikarya</taxon>
        <taxon>Basidiomycota</taxon>
        <taxon>Agaricomycotina</taxon>
        <taxon>Agaricomycetes</taxon>
        <taxon>Agaricomycetidae</taxon>
        <taxon>Boletales</taxon>
        <taxon>Suillineae</taxon>
        <taxon>Suillaceae</taxon>
        <taxon>Suillus</taxon>
    </lineage>
</organism>
<sequence length="67" mass="7511">MISQSMMRFDRVLNSARKEITSAYSCFQHESSQLPGVNSFMVTSRLPSYFRVSVNIPNGLSIMPPPA</sequence>
<accession>A0A9P7EHL7</accession>
<gene>
    <name evidence="1" type="ORF">BJ212DRAFT_1336592</name>
</gene>
<dbReference type="AlphaFoldDB" id="A0A9P7EHL7"/>
<keyword evidence="2" id="KW-1185">Reference proteome</keyword>
<evidence type="ECO:0000313" key="2">
    <source>
        <dbReference type="Proteomes" id="UP000807769"/>
    </source>
</evidence>
<reference evidence="1" key="1">
    <citation type="journal article" date="2020" name="New Phytol.">
        <title>Comparative genomics reveals dynamic genome evolution in host specialist ectomycorrhizal fungi.</title>
        <authorList>
            <person name="Lofgren L.A."/>
            <person name="Nguyen N.H."/>
            <person name="Vilgalys R."/>
            <person name="Ruytinx J."/>
            <person name="Liao H.L."/>
            <person name="Branco S."/>
            <person name="Kuo A."/>
            <person name="LaButti K."/>
            <person name="Lipzen A."/>
            <person name="Andreopoulos W."/>
            <person name="Pangilinan J."/>
            <person name="Riley R."/>
            <person name="Hundley H."/>
            <person name="Na H."/>
            <person name="Barry K."/>
            <person name="Grigoriev I.V."/>
            <person name="Stajich J.E."/>
            <person name="Kennedy P.G."/>
        </authorList>
    </citation>
    <scope>NUCLEOTIDE SEQUENCE</scope>
    <source>
        <strain evidence="1">MN1</strain>
    </source>
</reference>
<evidence type="ECO:0000313" key="1">
    <source>
        <dbReference type="EMBL" id="KAG1820958.1"/>
    </source>
</evidence>
<dbReference type="GeneID" id="64628960"/>
<comment type="caution">
    <text evidence="1">The sequence shown here is derived from an EMBL/GenBank/DDBJ whole genome shotgun (WGS) entry which is preliminary data.</text>
</comment>
<protein>
    <submittedName>
        <fullName evidence="1">Uncharacterized protein</fullName>
    </submittedName>
</protein>